<evidence type="ECO:0000256" key="1">
    <source>
        <dbReference type="SAM" id="SignalP"/>
    </source>
</evidence>
<reference evidence="3" key="1">
    <citation type="submission" date="2018-05" db="EMBL/GenBank/DDBJ databases">
        <title>Zavarzinia sp. HR-AS.</title>
        <authorList>
            <person name="Lee Y."/>
            <person name="Jeon C.O."/>
        </authorList>
    </citation>
    <scope>NUCLEOTIDE SEQUENCE [LARGE SCALE GENOMIC DNA]</scope>
    <source>
        <strain evidence="3">DSM 1231</strain>
    </source>
</reference>
<dbReference type="EMBL" id="QGLF01000005">
    <property type="protein sequence ID" value="PWR19151.1"/>
    <property type="molecule type" value="Genomic_DNA"/>
</dbReference>
<keyword evidence="3" id="KW-1185">Reference proteome</keyword>
<evidence type="ECO:0000313" key="3">
    <source>
        <dbReference type="Proteomes" id="UP000246077"/>
    </source>
</evidence>
<dbReference type="InterPro" id="IPR019056">
    <property type="entry name" value="Phage_TAC_6"/>
</dbReference>
<gene>
    <name evidence="2" type="ORF">DKG75_19555</name>
</gene>
<dbReference type="Proteomes" id="UP000246077">
    <property type="component" value="Unassembled WGS sequence"/>
</dbReference>
<evidence type="ECO:0000313" key="2">
    <source>
        <dbReference type="EMBL" id="PWR19151.1"/>
    </source>
</evidence>
<comment type="caution">
    <text evidence="2">The sequence shown here is derived from an EMBL/GenBank/DDBJ whole genome shotgun (WGS) entry which is preliminary data.</text>
</comment>
<name>A0A317DXA9_9PROT</name>
<dbReference type="Pfam" id="PF09550">
    <property type="entry name" value="Phage_TAC_6"/>
    <property type="match status" value="1"/>
</dbReference>
<keyword evidence="1" id="KW-0732">Signal</keyword>
<dbReference type="RefSeq" id="WP_109922835.1">
    <property type="nucleotide sequence ID" value="NZ_QGLF01000005.1"/>
</dbReference>
<feature type="signal peptide" evidence="1">
    <location>
        <begin position="1"/>
        <end position="21"/>
    </location>
</feature>
<protein>
    <submittedName>
        <fullName evidence="2">Phage tail assembly chaperone</fullName>
    </submittedName>
</protein>
<sequence>MAKAAGLAMALAGWPPAAAWAATPGDLLLVLGARVALRRALQPAPVSRADYETLKARLDRAD</sequence>
<dbReference type="AlphaFoldDB" id="A0A317DXA9"/>
<organism evidence="2 3">
    <name type="scientific">Zavarzinia compransoris</name>
    <dbReference type="NCBI Taxonomy" id="1264899"/>
    <lineage>
        <taxon>Bacteria</taxon>
        <taxon>Pseudomonadati</taxon>
        <taxon>Pseudomonadota</taxon>
        <taxon>Alphaproteobacteria</taxon>
        <taxon>Rhodospirillales</taxon>
        <taxon>Zavarziniaceae</taxon>
        <taxon>Zavarzinia</taxon>
    </lineage>
</organism>
<feature type="chain" id="PRO_5016351263" evidence="1">
    <location>
        <begin position="22"/>
        <end position="62"/>
    </location>
</feature>
<proteinExistence type="predicted"/>
<accession>A0A317DXA9</accession>